<proteinExistence type="predicted"/>
<gene>
    <name evidence="2" type="ORF">GQ607_015946</name>
</gene>
<comment type="caution">
    <text evidence="2">The sequence shown here is derived from an EMBL/GenBank/DDBJ whole genome shotgun (WGS) entry which is preliminary data.</text>
</comment>
<dbReference type="Proteomes" id="UP000434172">
    <property type="component" value="Unassembled WGS sequence"/>
</dbReference>
<dbReference type="OrthoDB" id="4836397at2759"/>
<dbReference type="AlphaFoldDB" id="A0A8H3W209"/>
<accession>A0A8H3W209</accession>
<feature type="region of interest" description="Disordered" evidence="1">
    <location>
        <begin position="923"/>
        <end position="943"/>
    </location>
</feature>
<feature type="region of interest" description="Disordered" evidence="1">
    <location>
        <begin position="209"/>
        <end position="230"/>
    </location>
</feature>
<name>A0A8H3W209_9PEZI</name>
<organism evidence="2 3">
    <name type="scientific">Colletotrichum asianum</name>
    <dbReference type="NCBI Taxonomy" id="702518"/>
    <lineage>
        <taxon>Eukaryota</taxon>
        <taxon>Fungi</taxon>
        <taxon>Dikarya</taxon>
        <taxon>Ascomycota</taxon>
        <taxon>Pezizomycotina</taxon>
        <taxon>Sordariomycetes</taxon>
        <taxon>Hypocreomycetidae</taxon>
        <taxon>Glomerellales</taxon>
        <taxon>Glomerellaceae</taxon>
        <taxon>Colletotrichum</taxon>
        <taxon>Colletotrichum gloeosporioides species complex</taxon>
    </lineage>
</organism>
<evidence type="ECO:0000313" key="3">
    <source>
        <dbReference type="Proteomes" id="UP000434172"/>
    </source>
</evidence>
<sequence>MDFPYPPRDAPWFDVGQTLELIPHLNPAEPWGASYPIPHWPDMKNIAAYPRGFDPVAEVDEKVVAKAEIVRLLSGGLGSGCQVLLCKMAEYPQTLAQPQMPFPAPDANGLLADHFVLKVSDGGAHGRDSSALKYLYQKHLERGKIMGDPYNVPSYFGTWVVKLPYDNNAGEEKMRYIGAVAMEFIRGVSFSDLCKGQYLPWSNNPYYNSYSDDDKDEPEPGPSRSEVLRPRNAPHLFKGPEFAGLAIDVESKPFRLEVLKRILDGVVRTLHVGVEFSDLRPENTFVTILGDSGSETALPRVVFLNYWQCQIWEKTRYAKFPEWPDQDPLTEEPHPIHPFERFSTVHMRNLSIRFSGWYPAIWDKHPLLFDCWLGMVFGKVEDSASYSIFKNRDKELTRSMRKIIANYGTAHTDAPVHSKDDFLRSVKEHTVMDFSKYMNWKTYRNVTDEVGEDFLSLMDFLGREWPKDDDDAEEGEDVVSSPRKRTFILTRVPKNCPWFDIGQKLDLIPRVNPPEPWGYGVYPPPTPSQLDNLATHPSGFDPNAYIDKKTTATVKIIKRLSNTLKHGHQVLLCKMTKYPRSLAQAQMPFPRFDPETKTNNSVNYFILKVSDGLLFPRGLGVPPYDNWQLAEHFHVRESAALRFHYAKHLVRGDIMGRPYHVPSYYGTWIVKLPYTDPLEGVRKIRYFGAIAAEYIRGLSIKNLCSSYDPEETRLVPKNYNVVPEYRSALGSMNPRDETFRLDVLKLWLKGVVKSLHVGVQWCNLDPRNILATVLDLNELPKPPLPFERFGIDAISLFLGWYPQRWEASPWLYDHWLGWVFGRIEDSSEYSVFRTSMSDYEWRVRELRKIVADLAAESRSSQPEASYGEDCENAIEELRSRKADEWAVRNVETFKNDTPPSCLIMYGDLNAGTWGVKFFTSKHQRSESEDASEEKTFSPKRQKQ</sequence>
<keyword evidence="3" id="KW-1185">Reference proteome</keyword>
<dbReference type="EMBL" id="WOWK01000147">
    <property type="protein sequence ID" value="KAF0316818.1"/>
    <property type="molecule type" value="Genomic_DNA"/>
</dbReference>
<protein>
    <submittedName>
        <fullName evidence="2">Uncharacterized protein</fullName>
    </submittedName>
</protein>
<reference evidence="2 3" key="1">
    <citation type="submission" date="2019-12" db="EMBL/GenBank/DDBJ databases">
        <title>A genome sequence resource for the geographically widespread anthracnose pathogen Colletotrichum asianum.</title>
        <authorList>
            <person name="Meng Y."/>
        </authorList>
    </citation>
    <scope>NUCLEOTIDE SEQUENCE [LARGE SCALE GENOMIC DNA]</scope>
    <source>
        <strain evidence="2 3">ICMP 18580</strain>
    </source>
</reference>
<feature type="compositionally biased region" description="Basic and acidic residues" evidence="1">
    <location>
        <begin position="923"/>
        <end position="936"/>
    </location>
</feature>
<evidence type="ECO:0000313" key="2">
    <source>
        <dbReference type="EMBL" id="KAF0316818.1"/>
    </source>
</evidence>
<evidence type="ECO:0000256" key="1">
    <source>
        <dbReference type="SAM" id="MobiDB-lite"/>
    </source>
</evidence>